<evidence type="ECO:0000313" key="2">
    <source>
        <dbReference type="Proteomes" id="UP000007257"/>
    </source>
</evidence>
<dbReference type="HOGENOM" id="CLU_3366836_0_0_6"/>
<dbReference type="Proteomes" id="UP000007257">
    <property type="component" value="Chromosome"/>
</dbReference>
<proteinExistence type="predicted"/>
<reference evidence="2" key="1">
    <citation type="submission" date="2011-01" db="EMBL/GenBank/DDBJ databases">
        <title>Complete sequence of chromosome of Rahnella sp. Y9602.</title>
        <authorList>
            <consortium name="US DOE Joint Genome Institute"/>
            <person name="Lucas S."/>
            <person name="Copeland A."/>
            <person name="Lapidus A."/>
            <person name="Cheng J.-F."/>
            <person name="Goodwin L."/>
            <person name="Pitluck S."/>
            <person name="Lu M."/>
            <person name="Detter J.C."/>
            <person name="Han C."/>
            <person name="Tapia R."/>
            <person name="Land M."/>
            <person name="Hauser L."/>
            <person name="Kyrpides N."/>
            <person name="Ivanova N."/>
            <person name="Ovchinnikova G."/>
            <person name="Pagani I."/>
            <person name="Sobecky P.A."/>
            <person name="Martinez R.J."/>
            <person name="Woyke T."/>
        </authorList>
    </citation>
    <scope>NUCLEOTIDE SEQUENCE [LARGE SCALE GENOMIC DNA]</scope>
    <source>
        <strain evidence="2">Y9602</strain>
    </source>
</reference>
<dbReference type="EMBL" id="CP002505">
    <property type="protein sequence ID" value="ADW74870.1"/>
    <property type="molecule type" value="Genomic_DNA"/>
</dbReference>
<organism evidence="1 2">
    <name type="scientific">Rahnella sp. (strain Y9602)</name>
    <dbReference type="NCBI Taxonomy" id="2703885"/>
    <lineage>
        <taxon>Bacteria</taxon>
        <taxon>Pseudomonadati</taxon>
        <taxon>Pseudomonadota</taxon>
        <taxon>Gammaproteobacteria</taxon>
        <taxon>Enterobacterales</taxon>
        <taxon>Yersiniaceae</taxon>
        <taxon>Rahnella</taxon>
    </lineage>
</organism>
<accession>A0A0H3FIU7</accession>
<name>A0A0H3FIU7_RAHSY</name>
<dbReference type="KEGG" id="rah:Rahaq_3276"/>
<protein>
    <submittedName>
        <fullName evidence="1">Uncharacterized protein</fullName>
    </submittedName>
</protein>
<dbReference type="AlphaFoldDB" id="A0A0H3FIU7"/>
<reference evidence="1 2" key="2">
    <citation type="journal article" date="2012" name="J. Bacteriol.">
        <title>Complete Genome Sequence of Rahnella sp. Strain Y9602, a Gammaproteobacterium Isolate from Metal- and Radionuclide-Contaminated Soil.</title>
        <authorList>
            <person name="Martinez R.J."/>
            <person name="Bruce D."/>
            <person name="Detter C."/>
            <person name="Goodwin L.A."/>
            <person name="Han J."/>
            <person name="Han C.S."/>
            <person name="Held B."/>
            <person name="Land M.L."/>
            <person name="Mikhailova N."/>
            <person name="Nolan M."/>
            <person name="Pennacchio L."/>
            <person name="Pitluck S."/>
            <person name="Tapia R."/>
            <person name="Woyke T."/>
            <person name="Sobecky P.A."/>
        </authorList>
    </citation>
    <scope>NUCLEOTIDE SEQUENCE [LARGE SCALE GENOMIC DNA]</scope>
    <source>
        <strain evidence="1 2">Y9602</strain>
    </source>
</reference>
<gene>
    <name evidence="1" type="ordered locus">Rahaq_3276</name>
</gene>
<evidence type="ECO:0000313" key="1">
    <source>
        <dbReference type="EMBL" id="ADW74870.1"/>
    </source>
</evidence>
<sequence length="35" mass="3955">MSFIGNTFLSFDSPLKTLLKSSLVMLDFPVNLSQY</sequence>